<protein>
    <recommendedName>
        <fullName evidence="7">DUF4139 domain-containing protein</fullName>
    </recommendedName>
</protein>
<feature type="compositionally biased region" description="Acidic residues" evidence="2">
    <location>
        <begin position="90"/>
        <end position="101"/>
    </location>
</feature>
<feature type="region of interest" description="Disordered" evidence="2">
    <location>
        <begin position="193"/>
        <end position="231"/>
    </location>
</feature>
<evidence type="ECO:0008006" key="7">
    <source>
        <dbReference type="Google" id="ProtNLM"/>
    </source>
</evidence>
<evidence type="ECO:0000313" key="6">
    <source>
        <dbReference type="Proteomes" id="UP000774617"/>
    </source>
</evidence>
<dbReference type="InterPro" id="IPR025554">
    <property type="entry name" value="DUF4140"/>
</dbReference>
<dbReference type="EMBL" id="JAGTJR010000001">
    <property type="protein sequence ID" value="KAH7065555.1"/>
    <property type="molecule type" value="Genomic_DNA"/>
</dbReference>
<feature type="compositionally biased region" description="Basic and acidic residues" evidence="2">
    <location>
        <begin position="194"/>
        <end position="231"/>
    </location>
</feature>
<keyword evidence="6" id="KW-1185">Reference proteome</keyword>
<feature type="region of interest" description="Disordered" evidence="2">
    <location>
        <begin position="83"/>
        <end position="104"/>
    </location>
</feature>
<keyword evidence="1" id="KW-0175">Coiled coil</keyword>
<reference evidence="5 6" key="1">
    <citation type="journal article" date="2021" name="Nat. Commun.">
        <title>Genetic determinants of endophytism in the Arabidopsis root mycobiome.</title>
        <authorList>
            <person name="Mesny F."/>
            <person name="Miyauchi S."/>
            <person name="Thiergart T."/>
            <person name="Pickel B."/>
            <person name="Atanasova L."/>
            <person name="Karlsson M."/>
            <person name="Huettel B."/>
            <person name="Barry K.W."/>
            <person name="Haridas S."/>
            <person name="Chen C."/>
            <person name="Bauer D."/>
            <person name="Andreopoulos W."/>
            <person name="Pangilinan J."/>
            <person name="LaButti K."/>
            <person name="Riley R."/>
            <person name="Lipzen A."/>
            <person name="Clum A."/>
            <person name="Drula E."/>
            <person name="Henrissat B."/>
            <person name="Kohler A."/>
            <person name="Grigoriev I.V."/>
            <person name="Martin F.M."/>
            <person name="Hacquard S."/>
        </authorList>
    </citation>
    <scope>NUCLEOTIDE SEQUENCE [LARGE SCALE GENOMIC DNA]</scope>
    <source>
        <strain evidence="5 6">MPI-SDFR-AT-0080</strain>
    </source>
</reference>
<name>A0ABQ8GWC7_9PEZI</name>
<dbReference type="PANTHER" id="PTHR31005:SF8">
    <property type="entry name" value="DUF4139 DOMAIN-CONTAINING PROTEIN"/>
    <property type="match status" value="1"/>
</dbReference>
<evidence type="ECO:0000313" key="5">
    <source>
        <dbReference type="EMBL" id="KAH7065555.1"/>
    </source>
</evidence>
<dbReference type="Proteomes" id="UP000774617">
    <property type="component" value="Unassembled WGS sequence"/>
</dbReference>
<feature type="compositionally biased region" description="Basic and acidic residues" evidence="2">
    <location>
        <begin position="271"/>
        <end position="283"/>
    </location>
</feature>
<dbReference type="InterPro" id="IPR037291">
    <property type="entry name" value="DUF4139"/>
</dbReference>
<gene>
    <name evidence="5" type="ORF">B0J12DRAFT_734860</name>
</gene>
<feature type="region of interest" description="Disordered" evidence="2">
    <location>
        <begin position="247"/>
        <end position="283"/>
    </location>
</feature>
<feature type="domain" description="DUF4140" evidence="4">
    <location>
        <begin position="20"/>
        <end position="140"/>
    </location>
</feature>
<feature type="domain" description="DUF4139" evidence="3">
    <location>
        <begin position="296"/>
        <end position="824"/>
    </location>
</feature>
<accession>A0ABQ8GWC7</accession>
<feature type="compositionally biased region" description="Polar residues" evidence="2">
    <location>
        <begin position="519"/>
        <end position="547"/>
    </location>
</feature>
<dbReference type="Pfam" id="PF13600">
    <property type="entry name" value="DUF4140"/>
    <property type="match status" value="1"/>
</dbReference>
<organism evidence="5 6">
    <name type="scientific">Macrophomina phaseolina</name>
    <dbReference type="NCBI Taxonomy" id="35725"/>
    <lineage>
        <taxon>Eukaryota</taxon>
        <taxon>Fungi</taxon>
        <taxon>Dikarya</taxon>
        <taxon>Ascomycota</taxon>
        <taxon>Pezizomycotina</taxon>
        <taxon>Dothideomycetes</taxon>
        <taxon>Dothideomycetes incertae sedis</taxon>
        <taxon>Botryosphaeriales</taxon>
        <taxon>Botryosphaeriaceae</taxon>
        <taxon>Macrophomina</taxon>
    </lineage>
</organism>
<evidence type="ECO:0000256" key="1">
    <source>
        <dbReference type="SAM" id="Coils"/>
    </source>
</evidence>
<feature type="coiled-coil region" evidence="1">
    <location>
        <begin position="109"/>
        <end position="136"/>
    </location>
</feature>
<evidence type="ECO:0000259" key="4">
    <source>
        <dbReference type="Pfam" id="PF13600"/>
    </source>
</evidence>
<feature type="compositionally biased region" description="Polar residues" evidence="2">
    <location>
        <begin position="582"/>
        <end position="599"/>
    </location>
</feature>
<dbReference type="InterPro" id="IPR011935">
    <property type="entry name" value="CHP02231"/>
</dbReference>
<comment type="caution">
    <text evidence="5">The sequence shown here is derived from an EMBL/GenBank/DDBJ whole genome shotgun (WGS) entry which is preliminary data.</text>
</comment>
<feature type="region of interest" description="Disordered" evidence="2">
    <location>
        <begin position="766"/>
        <end position="785"/>
    </location>
</feature>
<proteinExistence type="predicted"/>
<evidence type="ECO:0000256" key="2">
    <source>
        <dbReference type="SAM" id="MobiDB-lite"/>
    </source>
</evidence>
<dbReference type="PANTHER" id="PTHR31005">
    <property type="entry name" value="DUF4139 DOMAIN-CONTAINING PROTEIN"/>
    <property type="match status" value="1"/>
</dbReference>
<feature type="compositionally biased region" description="Low complexity" evidence="2">
    <location>
        <begin position="250"/>
        <end position="267"/>
    </location>
</feature>
<feature type="region of interest" description="Disordered" evidence="2">
    <location>
        <begin position="498"/>
        <end position="551"/>
    </location>
</feature>
<feature type="compositionally biased region" description="Polar residues" evidence="2">
    <location>
        <begin position="502"/>
        <end position="512"/>
    </location>
</feature>
<evidence type="ECO:0000259" key="3">
    <source>
        <dbReference type="Pfam" id="PF13598"/>
    </source>
</evidence>
<dbReference type="Pfam" id="PF13598">
    <property type="entry name" value="DUF4139"/>
    <property type="match status" value="1"/>
</dbReference>
<feature type="region of interest" description="Disordered" evidence="2">
    <location>
        <begin position="570"/>
        <end position="611"/>
    </location>
</feature>
<sequence length="832" mass="90500">MTADIPKQEVLIDELPTTSVIIYPSRAHIARDIKGIKLQPGLNEVTIYGITPAADEHSVQIDGHGAATITDMSVELVPNRERFADRFSDEDSESDPEDPDEREYRNGALLMVCDELKQLRQDLEAAMEKQTSAQDQLRILNTFMGSINAKHNDPESASKAIASYGADRARIYAQWSDATKKIEGLKKTIRKKEVKLQRDGKEERKAKKKEKEEKEKRRSLQRREARRMREEKAKYWPRKVYSVKLTLEPSTDTHTSSRRASSTSTTSYPQLDEKAAWGGDGEKSAWSREEEKTVHLSLSYVVREVSWSPRYNISISSQKKTASITYSAEFNNKTSETWRDAKVTLSTSQTSYSGLDDAVPELRPWPIFLRDKSTYDDDDDSVVNRWSTKLSPQENHSGHNFNLFRPGQERFNRYELFGPESTGGLFGPGVSSGGLFGQKPVASQPPGAPTFRVAGFGSQAQPAAGSALFNTSSQRFGNNNTDAAQPLFGRIAQLDIDDSSDSENQQTPQPAQTGGLFGNMNTTTQQPQAGSLFGNATTSTQPSQSSGLFGGASRPLTGALFGSTGAHVPAAAAASAPPPPTTLHNEPTTWEDTGLTTSYDLPGARTIPPSSLSRRHKITTIAVADVSLSHIAVPKLRKGAFLRAELRNPPSADITLLKGAAGLTLDGTFLGNMTLPRTAPGEDVELDLGVDPGLHVTYAPPETLSKGGQGGLLLGAREGVVAYRRCVGIRNTRGARVKVVVVDQVPVSEEERLRVAVTEPQGLVKGGGKVSAGMAGEEKGEGVRGGQWGHATAVMAEGGRVEWTVEVEAGKSCRLPLEWEVRMPADKRIAFA</sequence>